<dbReference type="Pfam" id="PF20101">
    <property type="entry name" value="DUF6491"/>
    <property type="match status" value="1"/>
</dbReference>
<sequence>MKIRFVGYFLGFSLLAAGLTAIADETRPDTISAEQYKALVNNYSNGKDCIFSRTINDWSELDNRSLILYAPTKNKPYYVSLRRQSSELLFAQSIGVYSKFDNRVCPYGGNALFIDGERYTIGAIKKLDKKTAKQLIAFNEKK</sequence>
<reference evidence="1" key="1">
    <citation type="submission" date="2018-06" db="EMBL/GenBank/DDBJ databases">
        <authorList>
            <person name="Zhirakovskaya E."/>
        </authorList>
    </citation>
    <scope>NUCLEOTIDE SEQUENCE</scope>
</reference>
<proteinExistence type="predicted"/>
<accession>A0A3B0R7M1</accession>
<gene>
    <name evidence="1" type="ORF">MNBD_ALPHA02-1661</name>
</gene>
<organism evidence="1">
    <name type="scientific">hydrothermal vent metagenome</name>
    <dbReference type="NCBI Taxonomy" id="652676"/>
    <lineage>
        <taxon>unclassified sequences</taxon>
        <taxon>metagenomes</taxon>
        <taxon>ecological metagenomes</taxon>
    </lineage>
</organism>
<evidence type="ECO:0000313" key="1">
    <source>
        <dbReference type="EMBL" id="VAV88111.1"/>
    </source>
</evidence>
<dbReference type="AlphaFoldDB" id="A0A3B0R7M1"/>
<dbReference type="EMBL" id="UOED01000031">
    <property type="protein sequence ID" value="VAV88111.1"/>
    <property type="molecule type" value="Genomic_DNA"/>
</dbReference>
<dbReference type="InterPro" id="IPR045500">
    <property type="entry name" value="DUF6491"/>
</dbReference>
<protein>
    <submittedName>
        <fullName evidence="1">Uncharacterized protein</fullName>
    </submittedName>
</protein>
<name>A0A3B0R7M1_9ZZZZ</name>